<dbReference type="InterPro" id="IPR031728">
    <property type="entry name" value="GlcAase_C"/>
</dbReference>
<dbReference type="Gene3D" id="3.20.20.80">
    <property type="entry name" value="Glycosidases"/>
    <property type="match status" value="1"/>
</dbReference>
<feature type="signal peptide" evidence="1">
    <location>
        <begin position="1"/>
        <end position="18"/>
    </location>
</feature>
<accession>A0A8H7Y197</accession>
<dbReference type="PANTHER" id="PTHR36183">
    <property type="entry name" value="BETA-GLUCURONIDASE"/>
    <property type="match status" value="1"/>
</dbReference>
<dbReference type="InterPro" id="IPR017853">
    <property type="entry name" value="GH"/>
</dbReference>
<comment type="caution">
    <text evidence="3">The sequence shown here is derived from an EMBL/GenBank/DDBJ whole genome shotgun (WGS) entry which is preliminary data.</text>
</comment>
<feature type="chain" id="PRO_5034730674" description="Beta-glucuronidase C-terminal domain-containing protein" evidence="1">
    <location>
        <begin position="19"/>
        <end position="577"/>
    </location>
</feature>
<evidence type="ECO:0000256" key="1">
    <source>
        <dbReference type="SAM" id="SignalP"/>
    </source>
</evidence>
<proteinExistence type="predicted"/>
<sequence>MSSFFALVAFCALPLVLADAIHVSVPSTPPSNHIVQPNFLGISFELSFVSEYFGNDTTTIPQPFVNYLSTLRNRIGNQPLRMRLGGNSMDDSLYVPTQTTPMLQLISGDFNFDDQPVHYGPVLWDVLATVATNIGGAAYLIGHDFLGSATQRLGDSLDGFLLGNEPDLYTAHGNRPHIKNYTTAIYIDEFRTSSDHLTNTTAGNILSKHDLGGPTICCDWNLDALLDDGYTSAFGDILKYISLQHYPQNNCFGFNKYKISYYVQHSNVVELASWQGAGVKKVVSNRINNQQLIMSEFNSASCGGIPGLSDTFAVGSLWTIDYALQLASVGYSAAYLHTRERGISYNLFTPPPGPNGAPGLWTTNPPFYSLLVTAEALRSQNGSIVSDLNINGSRTNPNVKYSGYAVYDAGDSTVQQLVFFNFANVSSSLNSTALFDVPSGVFNATSGKNVVVKYLVGNSMQEKKNIAWGGQTFANAGNGELVSAGNASWAVPDAQLDCTNGCTVQVPAPGMAVVFAGGLPPKTSSTSTTLLSTSSTPSTSATADVNTSSAAVRLTSVPSRIFPIIVSIVVTIIVATL</sequence>
<feature type="domain" description="Beta-glucuronidase C-terminal" evidence="2">
    <location>
        <begin position="403"/>
        <end position="513"/>
    </location>
</feature>
<dbReference type="Pfam" id="PF16862">
    <property type="entry name" value="Glyco_hydro_79C"/>
    <property type="match status" value="1"/>
</dbReference>
<dbReference type="EMBL" id="JAFIQS010000005">
    <property type="protein sequence ID" value="KAG5169169.1"/>
    <property type="molecule type" value="Genomic_DNA"/>
</dbReference>
<evidence type="ECO:0000313" key="3">
    <source>
        <dbReference type="EMBL" id="KAG5169169.1"/>
    </source>
</evidence>
<name>A0A8H7Y197_PSICU</name>
<dbReference type="SUPFAM" id="SSF51445">
    <property type="entry name" value="(Trans)glycosidases"/>
    <property type="match status" value="1"/>
</dbReference>
<dbReference type="InterPro" id="IPR052974">
    <property type="entry name" value="GH79_Enzymes"/>
</dbReference>
<gene>
    <name evidence="3" type="ORF">JR316_005725</name>
</gene>
<reference evidence="3" key="1">
    <citation type="submission" date="2021-02" db="EMBL/GenBank/DDBJ databases">
        <title>Psilocybe cubensis genome.</title>
        <authorList>
            <person name="Mckernan K.J."/>
            <person name="Crawford S."/>
            <person name="Trippe A."/>
            <person name="Kane L.T."/>
            <person name="Mclaughlin S."/>
        </authorList>
    </citation>
    <scope>NUCLEOTIDE SEQUENCE [LARGE SCALE GENOMIC DNA]</scope>
    <source>
        <strain evidence="3">MGC-MH-2018</strain>
    </source>
</reference>
<organism evidence="3">
    <name type="scientific">Psilocybe cubensis</name>
    <name type="common">Psychedelic mushroom</name>
    <name type="synonym">Stropharia cubensis</name>
    <dbReference type="NCBI Taxonomy" id="181762"/>
    <lineage>
        <taxon>Eukaryota</taxon>
        <taxon>Fungi</taxon>
        <taxon>Dikarya</taxon>
        <taxon>Basidiomycota</taxon>
        <taxon>Agaricomycotina</taxon>
        <taxon>Agaricomycetes</taxon>
        <taxon>Agaricomycetidae</taxon>
        <taxon>Agaricales</taxon>
        <taxon>Agaricineae</taxon>
        <taxon>Strophariaceae</taxon>
        <taxon>Psilocybe</taxon>
    </lineage>
</organism>
<dbReference type="PANTHER" id="PTHR36183:SF2">
    <property type="entry name" value="BETA-GLUCURONIDASE C-TERMINAL DOMAIN-CONTAINING PROTEIN"/>
    <property type="match status" value="1"/>
</dbReference>
<protein>
    <recommendedName>
        <fullName evidence="2">Beta-glucuronidase C-terminal domain-containing protein</fullName>
    </recommendedName>
</protein>
<dbReference type="OrthoDB" id="2796951at2759"/>
<keyword evidence="1" id="KW-0732">Signal</keyword>
<dbReference type="AlphaFoldDB" id="A0A8H7Y197"/>
<evidence type="ECO:0000259" key="2">
    <source>
        <dbReference type="Pfam" id="PF16862"/>
    </source>
</evidence>